<dbReference type="GO" id="GO:0016791">
    <property type="term" value="F:phosphatase activity"/>
    <property type="evidence" value="ECO:0007669"/>
    <property type="project" value="TreeGrafter"/>
</dbReference>
<evidence type="ECO:0000313" key="2">
    <source>
        <dbReference type="Proteomes" id="UP000193467"/>
    </source>
</evidence>
<feature type="non-terminal residue" evidence="1">
    <location>
        <position position="1"/>
    </location>
</feature>
<protein>
    <recommendedName>
        <fullName evidence="3">HAD-like domain-containing protein</fullName>
    </recommendedName>
</protein>
<dbReference type="SUPFAM" id="SSF56784">
    <property type="entry name" value="HAD-like"/>
    <property type="match status" value="1"/>
</dbReference>
<comment type="caution">
    <text evidence="1">The sequence shown here is derived from an EMBL/GenBank/DDBJ whole genome shotgun (WGS) entry which is preliminary data.</text>
</comment>
<dbReference type="EMBL" id="MCGR01000001">
    <property type="protein sequence ID" value="ORY92669.1"/>
    <property type="molecule type" value="Genomic_DNA"/>
</dbReference>
<dbReference type="GO" id="GO:0005737">
    <property type="term" value="C:cytoplasm"/>
    <property type="evidence" value="ECO:0007669"/>
    <property type="project" value="TreeGrafter"/>
</dbReference>
<dbReference type="Pfam" id="PF13344">
    <property type="entry name" value="Hydrolase_6"/>
    <property type="match status" value="1"/>
</dbReference>
<dbReference type="InterPro" id="IPR023214">
    <property type="entry name" value="HAD_sf"/>
</dbReference>
<gene>
    <name evidence="1" type="ORF">BCR35DRAFT_249543</name>
</gene>
<dbReference type="STRING" id="106004.A0A1Y2G6J5"/>
<accession>A0A1Y2G6J5</accession>
<dbReference type="PANTHER" id="PTHR19288:SF46">
    <property type="entry name" value="HALOACID DEHALOGENASE-LIKE HYDROLASE DOMAIN-CONTAINING PROTEIN 2"/>
    <property type="match status" value="1"/>
</dbReference>
<dbReference type="AlphaFoldDB" id="A0A1Y2G6J5"/>
<reference evidence="1 2" key="1">
    <citation type="submission" date="2016-07" db="EMBL/GenBank/DDBJ databases">
        <title>Pervasive Adenine N6-methylation of Active Genes in Fungi.</title>
        <authorList>
            <consortium name="DOE Joint Genome Institute"/>
            <person name="Mondo S.J."/>
            <person name="Dannebaum R.O."/>
            <person name="Kuo R.C."/>
            <person name="Labutti K."/>
            <person name="Haridas S."/>
            <person name="Kuo A."/>
            <person name="Salamov A."/>
            <person name="Ahrendt S.R."/>
            <person name="Lipzen A."/>
            <person name="Sullivan W."/>
            <person name="Andreopoulos W.B."/>
            <person name="Clum A."/>
            <person name="Lindquist E."/>
            <person name="Daum C."/>
            <person name="Ramamoorthy G.K."/>
            <person name="Gryganskyi A."/>
            <person name="Culley D."/>
            <person name="Magnuson J.K."/>
            <person name="James T.Y."/>
            <person name="O'Malley M.A."/>
            <person name="Stajich J.E."/>
            <person name="Spatafora J.W."/>
            <person name="Visel A."/>
            <person name="Grigoriev I.V."/>
        </authorList>
    </citation>
    <scope>NUCLEOTIDE SEQUENCE [LARGE SCALE GENOMIC DNA]</scope>
    <source>
        <strain evidence="1 2">62-1032</strain>
    </source>
</reference>
<feature type="non-terminal residue" evidence="1">
    <location>
        <position position="64"/>
    </location>
</feature>
<dbReference type="Gene3D" id="3.40.50.1000">
    <property type="entry name" value="HAD superfamily/HAD-like"/>
    <property type="match status" value="1"/>
</dbReference>
<dbReference type="InParanoid" id="A0A1Y2G6J5"/>
<evidence type="ECO:0008006" key="3">
    <source>
        <dbReference type="Google" id="ProtNLM"/>
    </source>
</evidence>
<name>A0A1Y2G6J5_9BASI</name>
<evidence type="ECO:0000313" key="1">
    <source>
        <dbReference type="EMBL" id="ORY92669.1"/>
    </source>
</evidence>
<organism evidence="1 2">
    <name type="scientific">Leucosporidium creatinivorum</name>
    <dbReference type="NCBI Taxonomy" id="106004"/>
    <lineage>
        <taxon>Eukaryota</taxon>
        <taxon>Fungi</taxon>
        <taxon>Dikarya</taxon>
        <taxon>Basidiomycota</taxon>
        <taxon>Pucciniomycotina</taxon>
        <taxon>Microbotryomycetes</taxon>
        <taxon>Leucosporidiales</taxon>
        <taxon>Leucosporidium</taxon>
    </lineage>
</organism>
<dbReference type="InterPro" id="IPR006357">
    <property type="entry name" value="HAD-SF_hydro_IIA"/>
</dbReference>
<keyword evidence="2" id="KW-1185">Reference proteome</keyword>
<dbReference type="Proteomes" id="UP000193467">
    <property type="component" value="Unassembled WGS sequence"/>
</dbReference>
<dbReference type="PANTHER" id="PTHR19288">
    <property type="entry name" value="4-NITROPHENYLPHOSPHATASE-RELATED"/>
    <property type="match status" value="1"/>
</dbReference>
<sequence>LNMVHELATSVQFQDVLDSYSNILLDCDGVVWEGDSLIPNVDKVLKHFRALGKRIWFVTNNATK</sequence>
<dbReference type="InterPro" id="IPR036412">
    <property type="entry name" value="HAD-like_sf"/>
</dbReference>
<proteinExistence type="predicted"/>
<dbReference type="OrthoDB" id="413953at2759"/>